<dbReference type="AlphaFoldDB" id="Q0D1S1"/>
<dbReference type="Proteomes" id="UP000007963">
    <property type="component" value="Unassembled WGS sequence"/>
</dbReference>
<dbReference type="HOGENOM" id="CLU_2497516_0_0_1"/>
<feature type="domain" description="DUF7707" evidence="2">
    <location>
        <begin position="23"/>
        <end position="69"/>
    </location>
</feature>
<dbReference type="Pfam" id="PF24808">
    <property type="entry name" value="DUF7707"/>
    <property type="match status" value="1"/>
</dbReference>
<dbReference type="RefSeq" id="XP_001210199.1">
    <property type="nucleotide sequence ID" value="XM_001210199.1"/>
</dbReference>
<evidence type="ECO:0000256" key="1">
    <source>
        <dbReference type="SAM" id="SignalP"/>
    </source>
</evidence>
<proteinExistence type="predicted"/>
<gene>
    <name evidence="3" type="ORF">ATEG_00113</name>
</gene>
<dbReference type="PANTHER" id="PTHR38118">
    <property type="entry name" value="ANCHORED CELL WALL PROTEIN 11-RELATED"/>
    <property type="match status" value="1"/>
</dbReference>
<name>Q0D1S1_ASPTN</name>
<protein>
    <recommendedName>
        <fullName evidence="2">DUF7707 domain-containing protein</fullName>
    </recommendedName>
</protein>
<evidence type="ECO:0000259" key="2">
    <source>
        <dbReference type="Pfam" id="PF24808"/>
    </source>
</evidence>
<dbReference type="VEuPathDB" id="FungiDB:ATEG_00113"/>
<dbReference type="GeneID" id="4354870"/>
<dbReference type="InterPro" id="IPR056124">
    <property type="entry name" value="DUF7707"/>
</dbReference>
<dbReference type="OrthoDB" id="2439692at2759"/>
<dbReference type="STRING" id="341663.Q0D1S1"/>
<feature type="signal peptide" evidence="1">
    <location>
        <begin position="1"/>
        <end position="18"/>
    </location>
</feature>
<keyword evidence="1" id="KW-0732">Signal</keyword>
<accession>Q0D1S1</accession>
<reference evidence="4" key="1">
    <citation type="submission" date="2005-09" db="EMBL/GenBank/DDBJ databases">
        <title>Annotation of the Aspergillus terreus NIH2624 genome.</title>
        <authorList>
            <person name="Birren B.W."/>
            <person name="Lander E.S."/>
            <person name="Galagan J.E."/>
            <person name="Nusbaum C."/>
            <person name="Devon K."/>
            <person name="Henn M."/>
            <person name="Ma L.-J."/>
            <person name="Jaffe D.B."/>
            <person name="Butler J."/>
            <person name="Alvarez P."/>
            <person name="Gnerre S."/>
            <person name="Grabherr M."/>
            <person name="Kleber M."/>
            <person name="Mauceli E.W."/>
            <person name="Brockman W."/>
            <person name="Rounsley S."/>
            <person name="Young S.K."/>
            <person name="LaButti K."/>
            <person name="Pushparaj V."/>
            <person name="DeCaprio D."/>
            <person name="Crawford M."/>
            <person name="Koehrsen M."/>
            <person name="Engels R."/>
            <person name="Montgomery P."/>
            <person name="Pearson M."/>
            <person name="Howarth C."/>
            <person name="Larson L."/>
            <person name="Luoma S."/>
            <person name="White J."/>
            <person name="Alvarado L."/>
            <person name="Kodira C.D."/>
            <person name="Zeng Q."/>
            <person name="Oleary S."/>
            <person name="Yandava C."/>
            <person name="Denning D.W."/>
            <person name="Nierman W.C."/>
            <person name="Milne T."/>
            <person name="Madden K."/>
        </authorList>
    </citation>
    <scope>NUCLEOTIDE SEQUENCE [LARGE SCALE GENOMIC DNA]</scope>
    <source>
        <strain evidence="4">NIH 2624 / FGSC A1156</strain>
    </source>
</reference>
<organism evidence="3 4">
    <name type="scientific">Aspergillus terreus (strain NIH 2624 / FGSC A1156)</name>
    <dbReference type="NCBI Taxonomy" id="341663"/>
    <lineage>
        <taxon>Eukaryota</taxon>
        <taxon>Fungi</taxon>
        <taxon>Dikarya</taxon>
        <taxon>Ascomycota</taxon>
        <taxon>Pezizomycotina</taxon>
        <taxon>Eurotiomycetes</taxon>
        <taxon>Eurotiomycetidae</taxon>
        <taxon>Eurotiales</taxon>
        <taxon>Aspergillaceae</taxon>
        <taxon>Aspergillus</taxon>
        <taxon>Aspergillus subgen. Circumdati</taxon>
    </lineage>
</organism>
<sequence>MRLLQSLTVLGVVGLAHSQTNFTFNAGDIDSSTRSYWCQQQTSTCPLLCLQMPGASSNPSANTCDSVSFSLYPQSVPITPNTDINR</sequence>
<evidence type="ECO:0000313" key="4">
    <source>
        <dbReference type="Proteomes" id="UP000007963"/>
    </source>
</evidence>
<dbReference type="EMBL" id="CH476594">
    <property type="protein sequence ID" value="EAU38759.1"/>
    <property type="molecule type" value="Genomic_DNA"/>
</dbReference>
<dbReference type="PANTHER" id="PTHR38118:SF2">
    <property type="entry name" value="CDP-ALCOHOL PHOSPHATIDYLTRANSFERASE PROTEIN"/>
    <property type="match status" value="1"/>
</dbReference>
<feature type="chain" id="PRO_5004170903" description="DUF7707 domain-containing protein" evidence="1">
    <location>
        <begin position="19"/>
        <end position="86"/>
    </location>
</feature>
<evidence type="ECO:0000313" key="3">
    <source>
        <dbReference type="EMBL" id="EAU38759.1"/>
    </source>
</evidence>